<sequence length="157" mass="18577">MPLKKHLTDIEKNNILRCRDENMTWVQTKRITGRSRSTIYRVWNQKEPLEKKLRPGRPRLISKRVLKLILKKSVQEKATCGKIIKELNLKVSHDTVLRAIRENDQRKWGKKKACFNLDEKKKKIGLIGRWIISIGTRNGTRLFFLMKKSLILMVQMV</sequence>
<organism evidence="1 2">
    <name type="scientific">Ecytonucleospora hepatopenaei</name>
    <dbReference type="NCBI Taxonomy" id="646526"/>
    <lineage>
        <taxon>Eukaryota</taxon>
        <taxon>Fungi</taxon>
        <taxon>Fungi incertae sedis</taxon>
        <taxon>Microsporidia</taxon>
        <taxon>Enterocytozoonidae</taxon>
        <taxon>Ecytonucleospora</taxon>
    </lineage>
</organism>
<accession>A0A1W0E3P0</accession>
<name>A0A1W0E3P0_9MICR</name>
<evidence type="ECO:0000313" key="2">
    <source>
        <dbReference type="Proteomes" id="UP000192758"/>
    </source>
</evidence>
<dbReference type="Gene3D" id="1.10.10.10">
    <property type="entry name" value="Winged helix-like DNA-binding domain superfamily/Winged helix DNA-binding domain"/>
    <property type="match status" value="1"/>
</dbReference>
<protein>
    <recommendedName>
        <fullName evidence="3">Transposase Tc1-like domain-containing protein</fullName>
    </recommendedName>
</protein>
<proteinExistence type="predicted"/>
<evidence type="ECO:0008006" key="3">
    <source>
        <dbReference type="Google" id="ProtNLM"/>
    </source>
</evidence>
<evidence type="ECO:0000313" key="1">
    <source>
        <dbReference type="EMBL" id="OQS53848.1"/>
    </source>
</evidence>
<dbReference type="Proteomes" id="UP000192758">
    <property type="component" value="Unassembled WGS sequence"/>
</dbReference>
<dbReference type="InterPro" id="IPR009057">
    <property type="entry name" value="Homeodomain-like_sf"/>
</dbReference>
<reference evidence="1 2" key="1">
    <citation type="journal article" date="2017" name="Environ. Microbiol.">
        <title>Decay of the glycolytic pathway and adaptation to intranuclear parasitism within Enterocytozoonidae microsporidia.</title>
        <authorList>
            <person name="Wiredu Boakye D."/>
            <person name="Jaroenlak P."/>
            <person name="Prachumwat A."/>
            <person name="Williams T.A."/>
            <person name="Bateman K.S."/>
            <person name="Itsathitphaisarn O."/>
            <person name="Sritunyalucksana K."/>
            <person name="Paszkiewicz K.H."/>
            <person name="Moore K.A."/>
            <person name="Stentiford G.D."/>
            <person name="Williams B.A."/>
        </authorList>
    </citation>
    <scope>NUCLEOTIDE SEQUENCE [LARGE SCALE GENOMIC DNA]</scope>
    <source>
        <strain evidence="1 2">TH1</strain>
    </source>
</reference>
<keyword evidence="2" id="KW-1185">Reference proteome</keyword>
<comment type="caution">
    <text evidence="1">The sequence shown here is derived from an EMBL/GenBank/DDBJ whole genome shotgun (WGS) entry which is preliminary data.</text>
</comment>
<dbReference type="SUPFAM" id="SSF46689">
    <property type="entry name" value="Homeodomain-like"/>
    <property type="match status" value="1"/>
</dbReference>
<dbReference type="InterPro" id="IPR036388">
    <property type="entry name" value="WH-like_DNA-bd_sf"/>
</dbReference>
<dbReference type="VEuPathDB" id="MicrosporidiaDB:EHP00_2295"/>
<gene>
    <name evidence="1" type="ORF">EHP00_2295</name>
</gene>
<dbReference type="OrthoDB" id="8060176at2759"/>
<dbReference type="EMBL" id="MNPJ01000025">
    <property type="protein sequence ID" value="OQS53848.1"/>
    <property type="molecule type" value="Genomic_DNA"/>
</dbReference>
<dbReference type="AlphaFoldDB" id="A0A1W0E3P0"/>